<dbReference type="Gene3D" id="1.10.10.10">
    <property type="entry name" value="Winged helix-like DNA-binding domain superfamily/Winged helix DNA-binding domain"/>
    <property type="match status" value="1"/>
</dbReference>
<dbReference type="Proteomes" id="UP001148932">
    <property type="component" value="Unassembled WGS sequence"/>
</dbReference>
<dbReference type="SUPFAM" id="SSF46785">
    <property type="entry name" value="Winged helix' DNA-binding domain"/>
    <property type="match status" value="1"/>
</dbReference>
<dbReference type="Pfam" id="PF13730">
    <property type="entry name" value="HTH_36"/>
    <property type="match status" value="1"/>
</dbReference>
<gene>
    <name evidence="1" type="ORF">OIN59_03655</name>
</gene>
<dbReference type="InterPro" id="IPR036390">
    <property type="entry name" value="WH_DNA-bd_sf"/>
</dbReference>
<protein>
    <submittedName>
        <fullName evidence="1">Helix-turn-helix domain-containing protein</fullName>
    </submittedName>
</protein>
<evidence type="ECO:0000313" key="2">
    <source>
        <dbReference type="Proteomes" id="UP001148932"/>
    </source>
</evidence>
<dbReference type="InterPro" id="IPR036388">
    <property type="entry name" value="WH-like_DNA-bd_sf"/>
</dbReference>
<evidence type="ECO:0000313" key="1">
    <source>
        <dbReference type="EMBL" id="MDD2176515.1"/>
    </source>
</evidence>
<comment type="caution">
    <text evidence="1">The sequence shown here is derived from an EMBL/GenBank/DDBJ whole genome shotgun (WGS) entry which is preliminary data.</text>
</comment>
<sequence length="166" mass="18247">MSVAAVAPVPELESDPKAAVRENEKKWGKPLMDAGWTCIPSTIILRQQALGLDPVDMNIVLVIAAHWWKANQLAFPSKKLIADTIGKDPTTVRRRLAKLEKDGMIERILRPQPGGRHNSNEYRLTGLIAGAEPLAKEEIAKRAEGKTYRKARAVKKGLGLVSVVKP</sequence>
<dbReference type="RefSeq" id="WP_270174395.1">
    <property type="nucleotide sequence ID" value="NZ_JAPCKI010000002.1"/>
</dbReference>
<accession>A0ABT5RT31</accession>
<reference evidence="1" key="1">
    <citation type="submission" date="2022-10" db="EMBL/GenBank/DDBJ databases">
        <title>Description of microaerobic benzene degrading bacteria.</title>
        <authorList>
            <person name="Bedics A."/>
            <person name="Tancsics A."/>
            <person name="Banerjee S."/>
        </authorList>
    </citation>
    <scope>NUCLEOTIDE SEQUENCE</scope>
    <source>
        <strain evidence="1">D2M1</strain>
    </source>
</reference>
<name>A0ABT5RT31_9BURK</name>
<keyword evidence="2" id="KW-1185">Reference proteome</keyword>
<proteinExistence type="predicted"/>
<organism evidence="1 2">
    <name type="scientific">Acidovorax benzenivorans</name>
    <dbReference type="NCBI Taxonomy" id="2987520"/>
    <lineage>
        <taxon>Bacteria</taxon>
        <taxon>Pseudomonadati</taxon>
        <taxon>Pseudomonadota</taxon>
        <taxon>Betaproteobacteria</taxon>
        <taxon>Burkholderiales</taxon>
        <taxon>Comamonadaceae</taxon>
        <taxon>Acidovorax</taxon>
    </lineage>
</organism>
<dbReference type="EMBL" id="JAPCKI010000002">
    <property type="protein sequence ID" value="MDD2176515.1"/>
    <property type="molecule type" value="Genomic_DNA"/>
</dbReference>